<evidence type="ECO:0000256" key="2">
    <source>
        <dbReference type="SAM" id="Phobius"/>
    </source>
</evidence>
<proteinExistence type="inferred from homology"/>
<reference evidence="4" key="1">
    <citation type="submission" date="2014-07" db="EMBL/GenBank/DDBJ databases">
        <authorList>
            <person name="Martin A.A"/>
            <person name="De Silva N."/>
        </authorList>
    </citation>
    <scope>NUCLEOTIDE SEQUENCE</scope>
</reference>
<dbReference type="InterPro" id="IPR008753">
    <property type="entry name" value="Peptidase_M13_N"/>
</dbReference>
<dbReference type="Gene3D" id="1.10.1380.10">
    <property type="entry name" value="Neutral endopeptidase , domain2"/>
    <property type="match status" value="1"/>
</dbReference>
<dbReference type="GO" id="GO:0005886">
    <property type="term" value="C:plasma membrane"/>
    <property type="evidence" value="ECO:0007669"/>
    <property type="project" value="TreeGrafter"/>
</dbReference>
<dbReference type="Gene3D" id="3.40.390.10">
    <property type="entry name" value="Collagenase (Catalytic Domain)"/>
    <property type="match status" value="1"/>
</dbReference>
<dbReference type="InterPro" id="IPR024079">
    <property type="entry name" value="MetalloPept_cat_dom_sf"/>
</dbReference>
<dbReference type="PROSITE" id="PS51885">
    <property type="entry name" value="NEPRILYSIN"/>
    <property type="match status" value="1"/>
</dbReference>
<keyword evidence="2" id="KW-1133">Transmembrane helix</keyword>
<dbReference type="WBParaSite" id="SVE_0990800.1">
    <property type="protein sequence ID" value="SVE_0990800.1"/>
    <property type="gene ID" value="SVE_0990800"/>
</dbReference>
<evidence type="ECO:0000256" key="1">
    <source>
        <dbReference type="ARBA" id="ARBA00007357"/>
    </source>
</evidence>
<dbReference type="GO" id="GO:0016485">
    <property type="term" value="P:protein processing"/>
    <property type="evidence" value="ECO:0007669"/>
    <property type="project" value="TreeGrafter"/>
</dbReference>
<feature type="domain" description="Peptidase M13 N-terminal" evidence="3">
    <location>
        <begin position="213"/>
        <end position="480"/>
    </location>
</feature>
<name>A0A0K0FLJ3_STRVS</name>
<dbReference type="Proteomes" id="UP000035680">
    <property type="component" value="Unassembled WGS sequence"/>
</dbReference>
<evidence type="ECO:0000313" key="4">
    <source>
        <dbReference type="Proteomes" id="UP000035680"/>
    </source>
</evidence>
<feature type="transmembrane region" description="Helical" evidence="2">
    <location>
        <begin position="119"/>
        <end position="141"/>
    </location>
</feature>
<accession>A0A0K0FLJ3</accession>
<keyword evidence="4" id="KW-1185">Reference proteome</keyword>
<dbReference type="AlphaFoldDB" id="A0A0K0FLJ3"/>
<organism evidence="4 5">
    <name type="scientific">Strongyloides venezuelensis</name>
    <name type="common">Threadworm</name>
    <dbReference type="NCBI Taxonomy" id="75913"/>
    <lineage>
        <taxon>Eukaryota</taxon>
        <taxon>Metazoa</taxon>
        <taxon>Ecdysozoa</taxon>
        <taxon>Nematoda</taxon>
        <taxon>Chromadorea</taxon>
        <taxon>Rhabditida</taxon>
        <taxon>Tylenchina</taxon>
        <taxon>Panagrolaimomorpha</taxon>
        <taxon>Strongyloidoidea</taxon>
        <taxon>Strongyloididae</taxon>
        <taxon>Strongyloides</taxon>
    </lineage>
</organism>
<dbReference type="InterPro" id="IPR042089">
    <property type="entry name" value="Peptidase_M13_dom_2"/>
</dbReference>
<dbReference type="GO" id="GO:0004222">
    <property type="term" value="F:metalloendopeptidase activity"/>
    <property type="evidence" value="ECO:0007669"/>
    <property type="project" value="InterPro"/>
</dbReference>
<comment type="similarity">
    <text evidence="1">Belongs to the peptidase M13 family.</text>
</comment>
<dbReference type="SUPFAM" id="SSF55486">
    <property type="entry name" value="Metalloproteases ('zincins'), catalytic domain"/>
    <property type="match status" value="1"/>
</dbReference>
<dbReference type="PANTHER" id="PTHR11733">
    <property type="entry name" value="ZINC METALLOPROTEASE FAMILY M13 NEPRILYSIN-RELATED"/>
    <property type="match status" value="1"/>
</dbReference>
<dbReference type="InterPro" id="IPR000718">
    <property type="entry name" value="Peptidase_M13"/>
</dbReference>
<keyword evidence="2" id="KW-0812">Transmembrane</keyword>
<dbReference type="Pfam" id="PF05649">
    <property type="entry name" value="Peptidase_M13_N"/>
    <property type="match status" value="1"/>
</dbReference>
<keyword evidence="2" id="KW-0472">Membrane</keyword>
<dbReference type="PANTHER" id="PTHR11733:SF167">
    <property type="entry name" value="FI17812P1-RELATED"/>
    <property type="match status" value="1"/>
</dbReference>
<evidence type="ECO:0000259" key="3">
    <source>
        <dbReference type="Pfam" id="PF05649"/>
    </source>
</evidence>
<reference evidence="5" key="2">
    <citation type="submission" date="2015-08" db="UniProtKB">
        <authorList>
            <consortium name="WormBaseParasite"/>
        </authorList>
    </citation>
    <scope>IDENTIFICATION</scope>
</reference>
<sequence length="795" mass="91803">MSNLPSPVFSNDNECHVIILENEPYNRSQCTSPDGFSFTRPRSVTIMESDEVDINKKNNLTGILKHHSTPSTTTINDSETNNSNINSTISLPNNFRNIFGINHKSNPLLIVLNKYKCGLCTIIFILLLLLVIGLSISLGIITPLSKLFCTSKACISSASRLSEYINKNDDICKNPYNVICENVQEWKYDDKYSNYLTKFSSKPQYFIETIKIIYSDILNILNDWTSDKNDSISFKVSKTLYDGCMNSNLRRDQGIEPLKELLKTLPCGPILNECITFNASNYSLETSIGLYGFYAKDLNIIYYNEDIDPDYDGKVILSFSPPDLTNFLDPYRRQLESTEFDNFEFRQNLLIFALKNLYKEYITNILNISKYNDKEIEEVAKFTIKLENFTTTMNSYNSNFKVLTIDDLNMELGSFDVTSFLDSDISNTNTWNGTNRILVNNIEYFKHLNLFLKTYKPQTIANYLTMVSTINLAKYTSSPDLQNDSWEKCIDDIQNIETTVAIYNNKYGINAGYENKVKNILLKLRNFYIDTHTSFPSELHQRIRNMNIEVGVQPQLKSLNAIDEIYSKVHLNSSDYFSTMLRILKRQRDHRILNIGTTIDIRNNGHWKPLYPEIIYDEHENTIFIPLAILKLKLLDGSYNDNWITISSLGFLYIQKLSEIVWNSVYEASYKEEFHNCLVSKSSISSFGSSASKIGTYTLQNTDSLQTIMNFMAKNRFFNEDEKNSNIPGFSEYSFYELALLQSSTFMCYKKNPSNIMENIIHEQSMFYSLNEMDVFSRLFNCTEEVISNKNCFIF</sequence>
<evidence type="ECO:0000313" key="5">
    <source>
        <dbReference type="WBParaSite" id="SVE_0990800.1"/>
    </source>
</evidence>
<protein>
    <submittedName>
        <fullName evidence="5">Peptidase_M13_N domain-containing protein</fullName>
    </submittedName>
</protein>